<gene>
    <name evidence="2" type="ORF">CDD81_1590</name>
</gene>
<proteinExistence type="predicted"/>
<sequence>MPSPSFLHQDLPHHSPIFSQSAFSLAPGSLDLFTLDSIFKPCDCLNQLATLFVQLKASARPNSPLQPTAAISHIRDAIETCRRHLDCSCCSSSSDTDSLLLCVVEMRTTLSVITKIHYSLSLDNQALVFLQTSTDGPAPVGYALAQDDAQAVLRTLLLRSLASVVAILEEIKERVWHASALVTMESGLPSPDAGGWGESSLPSPETEGESTSMASSSDSFAFMSSLGVSQSHLAQMLLNLIESAQEIKKNITADE</sequence>
<organism evidence="2 3">
    <name type="scientific">Ophiocordyceps australis</name>
    <dbReference type="NCBI Taxonomy" id="1399860"/>
    <lineage>
        <taxon>Eukaryota</taxon>
        <taxon>Fungi</taxon>
        <taxon>Dikarya</taxon>
        <taxon>Ascomycota</taxon>
        <taxon>Pezizomycotina</taxon>
        <taxon>Sordariomycetes</taxon>
        <taxon>Hypocreomycetidae</taxon>
        <taxon>Hypocreales</taxon>
        <taxon>Ophiocordycipitaceae</taxon>
        <taxon>Ophiocordyceps</taxon>
    </lineage>
</organism>
<dbReference type="AlphaFoldDB" id="A0A2C5XZE2"/>
<keyword evidence="3" id="KW-1185">Reference proteome</keyword>
<protein>
    <recommendedName>
        <fullName evidence="4">Aflatoxin regulatory protein domain-containing protein</fullName>
    </recommendedName>
</protein>
<accession>A0A2C5XZE2</accession>
<evidence type="ECO:0000313" key="3">
    <source>
        <dbReference type="Proteomes" id="UP000226192"/>
    </source>
</evidence>
<name>A0A2C5XZE2_9HYPO</name>
<dbReference type="OrthoDB" id="4938993at2759"/>
<dbReference type="STRING" id="1399860.A0A2C5XZE2"/>
<dbReference type="Proteomes" id="UP000226192">
    <property type="component" value="Unassembled WGS sequence"/>
</dbReference>
<comment type="caution">
    <text evidence="2">The sequence shown here is derived from an EMBL/GenBank/DDBJ whole genome shotgun (WGS) entry which is preliminary data.</text>
</comment>
<evidence type="ECO:0000256" key="1">
    <source>
        <dbReference type="SAM" id="MobiDB-lite"/>
    </source>
</evidence>
<evidence type="ECO:0000313" key="2">
    <source>
        <dbReference type="EMBL" id="PHH60500.1"/>
    </source>
</evidence>
<evidence type="ECO:0008006" key="4">
    <source>
        <dbReference type="Google" id="ProtNLM"/>
    </source>
</evidence>
<reference evidence="2 3" key="1">
    <citation type="submission" date="2017-06" db="EMBL/GenBank/DDBJ databases">
        <title>Ant-infecting Ophiocordyceps genomes reveal a high diversity of potential behavioral manipulation genes and a possible major role for enterotoxins.</title>
        <authorList>
            <person name="De Bekker C."/>
            <person name="Evans H.C."/>
            <person name="Brachmann A."/>
            <person name="Hughes D.P."/>
        </authorList>
    </citation>
    <scope>NUCLEOTIDE SEQUENCE [LARGE SCALE GENOMIC DNA]</scope>
    <source>
        <strain evidence="2 3">Map64</strain>
    </source>
</reference>
<feature type="region of interest" description="Disordered" evidence="1">
    <location>
        <begin position="189"/>
        <end position="215"/>
    </location>
</feature>
<dbReference type="EMBL" id="NJET01000143">
    <property type="protein sequence ID" value="PHH60500.1"/>
    <property type="molecule type" value="Genomic_DNA"/>
</dbReference>